<reference evidence="2" key="1">
    <citation type="submission" date="2021-01" db="EMBL/GenBank/DDBJ databases">
        <authorList>
            <person name="Corre E."/>
            <person name="Pelletier E."/>
            <person name="Niang G."/>
            <person name="Scheremetjew M."/>
            <person name="Finn R."/>
            <person name="Kale V."/>
            <person name="Holt S."/>
            <person name="Cochrane G."/>
            <person name="Meng A."/>
            <person name="Brown T."/>
            <person name="Cohen L."/>
        </authorList>
    </citation>
    <scope>NUCLEOTIDE SEQUENCE</scope>
    <source>
        <strain evidence="2">CCMP3107</strain>
    </source>
</reference>
<accession>A0A7S3XM64</accession>
<feature type="transmembrane region" description="Helical" evidence="1">
    <location>
        <begin position="150"/>
        <end position="177"/>
    </location>
</feature>
<evidence type="ECO:0008006" key="3">
    <source>
        <dbReference type="Google" id="ProtNLM"/>
    </source>
</evidence>
<protein>
    <recommendedName>
        <fullName evidence="3">THH1/TOM1/TOM3 domain-containing protein</fullName>
    </recommendedName>
</protein>
<feature type="transmembrane region" description="Helical" evidence="1">
    <location>
        <begin position="74"/>
        <end position="94"/>
    </location>
</feature>
<feature type="transmembrane region" description="Helical" evidence="1">
    <location>
        <begin position="6"/>
        <end position="27"/>
    </location>
</feature>
<keyword evidence="1" id="KW-0812">Transmembrane</keyword>
<gene>
    <name evidence="2" type="ORF">HAKA00212_LOCUS1842</name>
</gene>
<feature type="transmembrane region" description="Helical" evidence="1">
    <location>
        <begin position="229"/>
        <end position="261"/>
    </location>
</feature>
<dbReference type="EMBL" id="HBIU01004917">
    <property type="protein sequence ID" value="CAE0623177.1"/>
    <property type="molecule type" value="Transcribed_RNA"/>
</dbReference>
<dbReference type="AlphaFoldDB" id="A0A7S3XM64"/>
<evidence type="ECO:0000256" key="1">
    <source>
        <dbReference type="SAM" id="Phobius"/>
    </source>
</evidence>
<name>A0A7S3XM64_HETAK</name>
<keyword evidence="1" id="KW-0472">Membrane</keyword>
<feature type="transmembrane region" description="Helical" evidence="1">
    <location>
        <begin position="114"/>
        <end position="138"/>
    </location>
</feature>
<evidence type="ECO:0000313" key="2">
    <source>
        <dbReference type="EMBL" id="CAE0623177.1"/>
    </source>
</evidence>
<feature type="transmembrane region" description="Helical" evidence="1">
    <location>
        <begin position="183"/>
        <end position="208"/>
    </location>
</feature>
<sequence>MERWVLVGLALTGVLTLLALFRTIVYYKANRLQQSLRDTWVIFPGIINLLCGNDPYAYSPYFPVVQQKLLFHQLILLSLMLQIPLYVCYAIAGSQGEEDSSERYFEYLYPVNIMSYWLLFCAFCLVINLWASLVIFNTGSRWILVLRRSLVAICILYALASMYACLDCIFSSSLWSWLESGTYVLFDFCCIGVLTFLSGAFLIVGCMLQGRICRALAPQERGRPRFWATVARLNGVIFVCTISFAMRAALLLASLAAGAPYADTVSPAAAAPPAALSVETWLVLAEWVPHLAPCIALMYLLRNASGPEVSSWGYNQRNSGDAYYANEGATAYGSTVSI</sequence>
<keyword evidence="1" id="KW-1133">Transmembrane helix</keyword>
<proteinExistence type="predicted"/>
<organism evidence="2">
    <name type="scientific">Heterosigma akashiwo</name>
    <name type="common">Chromophytic alga</name>
    <name type="synonym">Heterosigma carterae</name>
    <dbReference type="NCBI Taxonomy" id="2829"/>
    <lineage>
        <taxon>Eukaryota</taxon>
        <taxon>Sar</taxon>
        <taxon>Stramenopiles</taxon>
        <taxon>Ochrophyta</taxon>
        <taxon>Raphidophyceae</taxon>
        <taxon>Chattonellales</taxon>
        <taxon>Chattonellaceae</taxon>
        <taxon>Heterosigma</taxon>
    </lineage>
</organism>